<sequence length="291" mass="33907">MIGVHQGSSLSPYLFALVIDELTYNIQDRAPWCVLFANDIVLVDETRKGLNSKLEMWRNALESKGLRLSRTKTDYMECDFSQSRGGPNEIILYGQTIPTKDVFKYLRSFIQKDGAIKHYVTHRIKTGWVKWRSASGVLCDPKILNRLKGKFYKSAVRPAMLYGTECWSVKKQHSHEMGVAEIRMLRWMTGHTRKDRIRNEENRKKVKVAPIKEKMKENRLRWFRHIQRRPIDAVVKQGDLVQVPGIRRSKGTPKLTWGATIEKDMAVLRINENVVSDRCEWRKRIPIADPN</sequence>
<protein>
    <submittedName>
        <fullName evidence="2">Retrovirus-related Pol polyprotein LINE-1</fullName>
    </submittedName>
</protein>
<dbReference type="AlphaFoldDB" id="A0AAD7VPH0"/>
<keyword evidence="3" id="KW-1185">Reference proteome</keyword>
<dbReference type="InterPro" id="IPR043128">
    <property type="entry name" value="Rev_trsase/Diguanyl_cyclase"/>
</dbReference>
<dbReference type="Gene3D" id="3.30.70.270">
    <property type="match status" value="1"/>
</dbReference>
<organism evidence="2 3">
    <name type="scientific">Quillaja saponaria</name>
    <name type="common">Soap bark tree</name>
    <dbReference type="NCBI Taxonomy" id="32244"/>
    <lineage>
        <taxon>Eukaryota</taxon>
        <taxon>Viridiplantae</taxon>
        <taxon>Streptophyta</taxon>
        <taxon>Embryophyta</taxon>
        <taxon>Tracheophyta</taxon>
        <taxon>Spermatophyta</taxon>
        <taxon>Magnoliopsida</taxon>
        <taxon>eudicotyledons</taxon>
        <taxon>Gunneridae</taxon>
        <taxon>Pentapetalae</taxon>
        <taxon>rosids</taxon>
        <taxon>fabids</taxon>
        <taxon>Fabales</taxon>
        <taxon>Quillajaceae</taxon>
        <taxon>Quillaja</taxon>
    </lineage>
</organism>
<reference evidence="2 3" key="1">
    <citation type="journal article" date="2023" name="Science">
        <title>Elucidation of the pathway for biosynthesis of saponin adjuvants from the soapbark tree.</title>
        <authorList>
            <person name="Reed J."/>
            <person name="Orme A."/>
            <person name="El-Demerdash A."/>
            <person name="Owen C."/>
            <person name="Martin L.B.B."/>
            <person name="Misra R.C."/>
            <person name="Kikuchi S."/>
            <person name="Rejzek M."/>
            <person name="Martin A.C."/>
            <person name="Harkess A."/>
            <person name="Leebens-Mack J."/>
            <person name="Louveau T."/>
            <person name="Stephenson M.J."/>
            <person name="Osbourn A."/>
        </authorList>
    </citation>
    <scope>NUCLEOTIDE SEQUENCE [LARGE SCALE GENOMIC DNA]</scope>
    <source>
        <strain evidence="2">S10</strain>
    </source>
</reference>
<evidence type="ECO:0000259" key="1">
    <source>
        <dbReference type="PROSITE" id="PS50878"/>
    </source>
</evidence>
<proteinExistence type="predicted"/>
<dbReference type="PROSITE" id="PS50878">
    <property type="entry name" value="RT_POL"/>
    <property type="match status" value="1"/>
</dbReference>
<evidence type="ECO:0000313" key="2">
    <source>
        <dbReference type="EMBL" id="KAJ7982614.1"/>
    </source>
</evidence>
<dbReference type="InterPro" id="IPR043502">
    <property type="entry name" value="DNA/RNA_pol_sf"/>
</dbReference>
<dbReference type="PANTHER" id="PTHR46238:SF11">
    <property type="entry name" value="AGAMOUS-LIKE MADS-BOX PROTEIN AGL16"/>
    <property type="match status" value="1"/>
</dbReference>
<dbReference type="EMBL" id="JARAOO010000001">
    <property type="protein sequence ID" value="KAJ7982614.1"/>
    <property type="molecule type" value="Genomic_DNA"/>
</dbReference>
<comment type="caution">
    <text evidence="2">The sequence shown here is derived from an EMBL/GenBank/DDBJ whole genome shotgun (WGS) entry which is preliminary data.</text>
</comment>
<feature type="domain" description="Reverse transcriptase" evidence="1">
    <location>
        <begin position="1"/>
        <end position="97"/>
    </location>
</feature>
<dbReference type="InterPro" id="IPR000477">
    <property type="entry name" value="RT_dom"/>
</dbReference>
<dbReference type="Pfam" id="PF00078">
    <property type="entry name" value="RVT_1"/>
    <property type="match status" value="1"/>
</dbReference>
<dbReference type="SUPFAM" id="SSF56672">
    <property type="entry name" value="DNA/RNA polymerases"/>
    <property type="match status" value="1"/>
</dbReference>
<accession>A0AAD7VPH0</accession>
<evidence type="ECO:0000313" key="3">
    <source>
        <dbReference type="Proteomes" id="UP001163823"/>
    </source>
</evidence>
<gene>
    <name evidence="2" type="ORF">O6P43_001717</name>
</gene>
<dbReference type="Proteomes" id="UP001163823">
    <property type="component" value="Chromosome 1"/>
</dbReference>
<name>A0AAD7VPH0_QUISA</name>
<dbReference type="PANTHER" id="PTHR46238">
    <property type="entry name" value="REVERSE TRANSCRIPTASE DOMAIN-CONTAINING PROTEIN"/>
    <property type="match status" value="1"/>
</dbReference>
<dbReference type="KEGG" id="qsa:O6P43_001717"/>